<accession>A0A5S9MD95</accession>
<protein>
    <submittedName>
        <fullName evidence="2">Uncharacterized protein</fullName>
    </submittedName>
</protein>
<organism evidence="2 3">
    <name type="scientific">Bacillus safensis</name>
    <dbReference type="NCBI Taxonomy" id="561879"/>
    <lineage>
        <taxon>Bacteria</taxon>
        <taxon>Bacillati</taxon>
        <taxon>Bacillota</taxon>
        <taxon>Bacilli</taxon>
        <taxon>Bacillales</taxon>
        <taxon>Bacillaceae</taxon>
        <taxon>Bacillus</taxon>
    </lineage>
</organism>
<evidence type="ECO:0000313" key="2">
    <source>
        <dbReference type="EMBL" id="BBP90901.1"/>
    </source>
</evidence>
<dbReference type="EMBL" id="AP021906">
    <property type="protein sequence ID" value="BBP90901.1"/>
    <property type="molecule type" value="Genomic_DNA"/>
</dbReference>
<feature type="compositionally biased region" description="Pro residues" evidence="1">
    <location>
        <begin position="88"/>
        <end position="98"/>
    </location>
</feature>
<dbReference type="AlphaFoldDB" id="A0A5S9MD95"/>
<feature type="region of interest" description="Disordered" evidence="1">
    <location>
        <begin position="68"/>
        <end position="105"/>
    </location>
</feature>
<name>A0A5S9MD95_BACIA</name>
<feature type="compositionally biased region" description="Gly residues" evidence="1">
    <location>
        <begin position="69"/>
        <end position="83"/>
    </location>
</feature>
<reference evidence="2 3" key="1">
    <citation type="submission" date="2019-12" db="EMBL/GenBank/DDBJ databases">
        <title>Full genome sequence of a Bacillus safensis strain isolated from commercially available natto in Indonesia.</title>
        <authorList>
            <person name="Yoshida M."/>
            <person name="Uomi M."/>
            <person name="Waturangi D."/>
            <person name="Ekaputri J.J."/>
            <person name="Setiamarga D.H.E."/>
        </authorList>
    </citation>
    <scope>NUCLEOTIDE SEQUENCE [LARGE SCALE GENOMIC DNA]</scope>
    <source>
        <strain evidence="2 3">IDN1</strain>
    </source>
</reference>
<proteinExistence type="predicted"/>
<sequence>MLQVLFHKQKAVGQDDEAYQEDSSVIIEEDNESDAYEELEELLGINEDAETISSSNNDPVITAFMNKDMGGGNGYPAGGGGIGKVRPTPKPKPTPKPTLPARGFKTGAEGEKYLNAHVNGNGHKTFKNVKFTTGKKKKICV</sequence>
<dbReference type="Proteomes" id="UP000464658">
    <property type="component" value="Chromosome"/>
</dbReference>
<gene>
    <name evidence="2" type="ORF">BsIDN1_45190</name>
</gene>
<evidence type="ECO:0000256" key="1">
    <source>
        <dbReference type="SAM" id="MobiDB-lite"/>
    </source>
</evidence>
<evidence type="ECO:0000313" key="3">
    <source>
        <dbReference type="Proteomes" id="UP000464658"/>
    </source>
</evidence>